<dbReference type="Proteomes" id="UP001187682">
    <property type="component" value="Unassembled WGS sequence"/>
</dbReference>
<dbReference type="SUPFAM" id="SSF81333">
    <property type="entry name" value="F1F0 ATP synthase subunit C"/>
    <property type="match status" value="1"/>
</dbReference>
<sequence length="220" mass="23403">MNDPYGIYSTEPQIAPVYASFLGFAGIASAMIFSTMGAAYGTMKAGQGIAGIGSYRPDLVMKSLIPVVMAGIIAVYGLVISVLISQDIRAPPDSYSLFSGVMHLAAGLSVGLCGLASGYCIGVVGEAGVRAFMQEQKVYVGMVLILIFGEVLGLYGYKPTNPSHDDPITPDPPTPDDGNHNHDDLSLIRNSGFAAFPSFLFALVLAVIGFYFYKLVMRRR</sequence>
<dbReference type="Pfam" id="PF00137">
    <property type="entry name" value="ATP-synt_C"/>
    <property type="match status" value="2"/>
</dbReference>
<evidence type="ECO:0000256" key="11">
    <source>
        <dbReference type="RuleBase" id="RU363060"/>
    </source>
</evidence>
<evidence type="ECO:0000256" key="10">
    <source>
        <dbReference type="ARBA" id="ARBA00046480"/>
    </source>
</evidence>
<evidence type="ECO:0000256" key="6">
    <source>
        <dbReference type="ARBA" id="ARBA00022989"/>
    </source>
</evidence>
<dbReference type="InterPro" id="IPR000245">
    <property type="entry name" value="ATPase_proteolipid_csu"/>
</dbReference>
<evidence type="ECO:0000256" key="4">
    <source>
        <dbReference type="ARBA" id="ARBA00022692"/>
    </source>
</evidence>
<evidence type="ECO:0000256" key="2">
    <source>
        <dbReference type="ARBA" id="ARBA00007296"/>
    </source>
</evidence>
<keyword evidence="8 11" id="KW-0472">Membrane</keyword>
<evidence type="ECO:0000259" key="13">
    <source>
        <dbReference type="Pfam" id="PF00137"/>
    </source>
</evidence>
<dbReference type="Gene3D" id="1.20.120.610">
    <property type="entry name" value="lithium bound rotor ring of v- atpase"/>
    <property type="match status" value="1"/>
</dbReference>
<feature type="domain" description="V-ATPase proteolipid subunit C-like" evidence="13">
    <location>
        <begin position="26"/>
        <end position="84"/>
    </location>
</feature>
<keyword evidence="3 11" id="KW-0813">Transport</keyword>
<keyword evidence="15" id="KW-1185">Reference proteome</keyword>
<feature type="transmembrane region" description="Helical" evidence="11">
    <location>
        <begin position="64"/>
        <end position="84"/>
    </location>
</feature>
<keyword evidence="5 11" id="KW-0375">Hydrogen ion transport</keyword>
<keyword evidence="11" id="KW-0926">Vacuole</keyword>
<proteinExistence type="inferred from homology"/>
<dbReference type="InterPro" id="IPR002379">
    <property type="entry name" value="ATPase_proteolipid_c-like_dom"/>
</dbReference>
<dbReference type="EMBL" id="ONZQ02000003">
    <property type="protein sequence ID" value="SPO00217.1"/>
    <property type="molecule type" value="Genomic_DNA"/>
</dbReference>
<protein>
    <recommendedName>
        <fullName evidence="11">V-type proton ATPase proteolipid subunit</fullName>
    </recommendedName>
</protein>
<dbReference type="NCBIfam" id="TIGR01100">
    <property type="entry name" value="V_ATP_synt_C"/>
    <property type="match status" value="1"/>
</dbReference>
<evidence type="ECO:0000256" key="12">
    <source>
        <dbReference type="SAM" id="MobiDB-lite"/>
    </source>
</evidence>
<feature type="region of interest" description="Disordered" evidence="12">
    <location>
        <begin position="163"/>
        <end position="182"/>
    </location>
</feature>
<evidence type="ECO:0000256" key="9">
    <source>
        <dbReference type="ARBA" id="ARBA00045519"/>
    </source>
</evidence>
<dbReference type="AlphaFoldDB" id="A0AAE8MVJ1"/>
<reference evidence="14" key="1">
    <citation type="submission" date="2018-03" db="EMBL/GenBank/DDBJ databases">
        <authorList>
            <person name="Guldener U."/>
        </authorList>
    </citation>
    <scope>NUCLEOTIDE SEQUENCE</scope>
</reference>
<dbReference type="PRINTS" id="PR00122">
    <property type="entry name" value="VACATPASE"/>
</dbReference>
<evidence type="ECO:0000313" key="15">
    <source>
        <dbReference type="Proteomes" id="UP001187682"/>
    </source>
</evidence>
<organism evidence="14 15">
    <name type="scientific">Cephalotrichum gorgonifer</name>
    <dbReference type="NCBI Taxonomy" id="2041049"/>
    <lineage>
        <taxon>Eukaryota</taxon>
        <taxon>Fungi</taxon>
        <taxon>Dikarya</taxon>
        <taxon>Ascomycota</taxon>
        <taxon>Pezizomycotina</taxon>
        <taxon>Sordariomycetes</taxon>
        <taxon>Hypocreomycetidae</taxon>
        <taxon>Microascales</taxon>
        <taxon>Microascaceae</taxon>
        <taxon>Cephalotrichum</taxon>
    </lineage>
</organism>
<keyword evidence="7 11" id="KW-0406">Ion transport</keyword>
<keyword evidence="4 11" id="KW-0812">Transmembrane</keyword>
<dbReference type="FunFam" id="1.20.120.610:FF:000001">
    <property type="entry name" value="V-type proton ATPase proteolipid subunit"/>
    <property type="match status" value="1"/>
</dbReference>
<name>A0AAE8MVJ1_9PEZI</name>
<feature type="transmembrane region" description="Helical" evidence="11">
    <location>
        <begin position="20"/>
        <end position="43"/>
    </location>
</feature>
<comment type="similarity">
    <text evidence="2 11">Belongs to the V-ATPase proteolipid subunit family.</text>
</comment>
<dbReference type="CDD" id="cd18175">
    <property type="entry name" value="ATP-synt_Vo_c_ATP6C_rpt1"/>
    <property type="match status" value="1"/>
</dbReference>
<dbReference type="PANTHER" id="PTHR10263">
    <property type="entry name" value="V-TYPE PROTON ATPASE PROTEOLIPID SUBUNIT"/>
    <property type="match status" value="1"/>
</dbReference>
<evidence type="ECO:0000256" key="7">
    <source>
        <dbReference type="ARBA" id="ARBA00023065"/>
    </source>
</evidence>
<feature type="transmembrane region" description="Helical" evidence="11">
    <location>
        <begin position="138"/>
        <end position="157"/>
    </location>
</feature>
<comment type="subunit">
    <text evidence="10 11">V-ATPase is a heteromultimeric enzyme composed of a peripheral catalytic V1 complex (components A to H) attached to an integral membrane V0 proton pore complex (components: a, c, c', c'', d, e, f and VOA1). The decameric c-ring forms the proton-conducting pore, and is composed of eight proteolipid subunits c, one subunit c' and one subunit c''.</text>
</comment>
<comment type="function">
    <text evidence="9">Proton-conducting pore forming subunit of the V0 complex of vacuolar(H+)-ATPase (V-ATPase), a multisubunit enzyme composed of a peripheral complex (V1) that hydrolyzes ATP and a membrane integral complex (V0) that translocates protons. V-ATPase is responsible for acidifying and maintaining the pH of intracellular compartments.</text>
</comment>
<dbReference type="GO" id="GO:0005774">
    <property type="term" value="C:vacuolar membrane"/>
    <property type="evidence" value="ECO:0007669"/>
    <property type="project" value="UniProtKB-SubCell"/>
</dbReference>
<accession>A0AAE8MVJ1</accession>
<evidence type="ECO:0000256" key="1">
    <source>
        <dbReference type="ARBA" id="ARBA00004128"/>
    </source>
</evidence>
<gene>
    <name evidence="14" type="ORF">DNG_03064</name>
</gene>
<comment type="caution">
    <text evidence="14">The sequence shown here is derived from an EMBL/GenBank/DDBJ whole genome shotgun (WGS) entry which is preliminary data.</text>
</comment>
<comment type="subcellular location">
    <subcellularLocation>
        <location evidence="1 11">Vacuole membrane</location>
        <topology evidence="1 11">Multi-pass membrane protein</topology>
    </subcellularLocation>
</comment>
<evidence type="ECO:0000256" key="8">
    <source>
        <dbReference type="ARBA" id="ARBA00023136"/>
    </source>
</evidence>
<evidence type="ECO:0000313" key="14">
    <source>
        <dbReference type="EMBL" id="SPO00217.1"/>
    </source>
</evidence>
<dbReference type="GO" id="GO:0033179">
    <property type="term" value="C:proton-transporting V-type ATPase, V0 domain"/>
    <property type="evidence" value="ECO:0007669"/>
    <property type="project" value="InterPro"/>
</dbReference>
<evidence type="ECO:0000256" key="5">
    <source>
        <dbReference type="ARBA" id="ARBA00022781"/>
    </source>
</evidence>
<dbReference type="InterPro" id="IPR035921">
    <property type="entry name" value="F/V-ATP_Csub_sf"/>
</dbReference>
<feature type="domain" description="V-ATPase proteolipid subunit C-like" evidence="13">
    <location>
        <begin position="104"/>
        <end position="156"/>
    </location>
</feature>
<feature type="transmembrane region" description="Helical" evidence="11">
    <location>
        <begin position="104"/>
        <end position="126"/>
    </location>
</feature>
<keyword evidence="6 11" id="KW-1133">Transmembrane helix</keyword>
<dbReference type="InterPro" id="IPR011555">
    <property type="entry name" value="ATPase_proteolipid_su_C_euk"/>
</dbReference>
<comment type="caution">
    <text evidence="11">Lacks conserved residue(s) required for the propagation of feature annotation.</text>
</comment>
<evidence type="ECO:0000256" key="3">
    <source>
        <dbReference type="ARBA" id="ARBA00022448"/>
    </source>
</evidence>
<comment type="function">
    <text evidence="11">Proton-conducting pore forming of the V0 complex of vacuolar(H+)-ATPase (V-ATPase), a multisubunit enzyme composed of a peripheral complex (V1) that hydrolyzes ATP and a membrane integral complex (V0) that translocates protons. V-ATPase is responsible for acidifying and maintaining the pH of intracellular compartments.</text>
</comment>
<dbReference type="CDD" id="cd18176">
    <property type="entry name" value="ATP-synt_Vo_c_ATP6C_rpt2"/>
    <property type="match status" value="1"/>
</dbReference>
<dbReference type="GO" id="GO:0046961">
    <property type="term" value="F:proton-transporting ATPase activity, rotational mechanism"/>
    <property type="evidence" value="ECO:0007669"/>
    <property type="project" value="InterPro"/>
</dbReference>
<feature type="transmembrane region" description="Helical" evidence="11">
    <location>
        <begin position="193"/>
        <end position="213"/>
    </location>
</feature>